<dbReference type="OrthoDB" id="9811152at2"/>
<dbReference type="InterPro" id="IPR013325">
    <property type="entry name" value="RNA_pol_sigma_r2"/>
</dbReference>
<dbReference type="PANTHER" id="PTHR43133:SF52">
    <property type="entry name" value="ECF RNA POLYMERASE SIGMA FACTOR SIGL"/>
    <property type="match status" value="1"/>
</dbReference>
<sequence length="193" mass="21890">MQSQQNTTTCRPDDRERAFAQDIYRRHSGALLSFARKLTFGDTHAAEDLVQEAFVRAWRHAERLTAAPDLARPWLFTVVRRLAIDVHRARSIRPEAYHDRQPEPRPVSDGVEETLTSHVMARALARMTPSQREVLVHRYLLDLSVQETASELNIPTGTVKSRSSHAVRALRRTLAADGVPGFEPRRRVPLASP</sequence>
<dbReference type="Pfam" id="PF04542">
    <property type="entry name" value="Sigma70_r2"/>
    <property type="match status" value="1"/>
</dbReference>
<dbReference type="InterPro" id="IPR007627">
    <property type="entry name" value="RNA_pol_sigma70_r2"/>
</dbReference>
<reference evidence="9 10" key="1">
    <citation type="submission" date="2019-07" db="EMBL/GenBank/DDBJ databases">
        <title>New species of Amycolatopsis and Streptomyces.</title>
        <authorList>
            <person name="Duangmal K."/>
            <person name="Teo W.F.A."/>
            <person name="Lipun K."/>
        </authorList>
    </citation>
    <scope>NUCLEOTIDE SEQUENCE [LARGE SCALE GENOMIC DNA]</scope>
    <source>
        <strain evidence="9 10">TISTR 2346</strain>
    </source>
</reference>
<dbReference type="GO" id="GO:0006352">
    <property type="term" value="P:DNA-templated transcription initiation"/>
    <property type="evidence" value="ECO:0007669"/>
    <property type="project" value="InterPro"/>
</dbReference>
<dbReference type="PANTHER" id="PTHR43133">
    <property type="entry name" value="RNA POLYMERASE ECF-TYPE SIGMA FACTO"/>
    <property type="match status" value="1"/>
</dbReference>
<dbReference type="InterPro" id="IPR000838">
    <property type="entry name" value="RNA_pol_sigma70_ECF_CS"/>
</dbReference>
<dbReference type="NCBIfam" id="TIGR02937">
    <property type="entry name" value="sigma70-ECF"/>
    <property type="match status" value="1"/>
</dbReference>
<dbReference type="SUPFAM" id="SSF88659">
    <property type="entry name" value="Sigma3 and sigma4 domains of RNA polymerase sigma factors"/>
    <property type="match status" value="1"/>
</dbReference>
<name>A0A5N8WI92_9ACTN</name>
<evidence type="ECO:0000256" key="6">
    <source>
        <dbReference type="RuleBase" id="RU000716"/>
    </source>
</evidence>
<dbReference type="AlphaFoldDB" id="A0A5N8WI92"/>
<evidence type="ECO:0000256" key="4">
    <source>
        <dbReference type="ARBA" id="ARBA00023125"/>
    </source>
</evidence>
<dbReference type="InterPro" id="IPR013249">
    <property type="entry name" value="RNA_pol_sigma70_r4_t2"/>
</dbReference>
<organism evidence="9 10">
    <name type="scientific">Streptomyces phyllanthi</name>
    <dbReference type="NCBI Taxonomy" id="1803180"/>
    <lineage>
        <taxon>Bacteria</taxon>
        <taxon>Bacillati</taxon>
        <taxon>Actinomycetota</taxon>
        <taxon>Actinomycetes</taxon>
        <taxon>Kitasatosporales</taxon>
        <taxon>Streptomycetaceae</taxon>
        <taxon>Streptomyces</taxon>
    </lineage>
</organism>
<proteinExistence type="inferred from homology"/>
<feature type="domain" description="RNA polymerase sigma factor 70 region 4 type 2" evidence="8">
    <location>
        <begin position="120"/>
        <end position="170"/>
    </location>
</feature>
<evidence type="ECO:0000256" key="2">
    <source>
        <dbReference type="ARBA" id="ARBA00023015"/>
    </source>
</evidence>
<keyword evidence="4 6" id="KW-0238">DNA-binding</keyword>
<dbReference type="Gene3D" id="1.10.10.10">
    <property type="entry name" value="Winged helix-like DNA-binding domain superfamily/Winged helix DNA-binding domain"/>
    <property type="match status" value="1"/>
</dbReference>
<evidence type="ECO:0000256" key="5">
    <source>
        <dbReference type="ARBA" id="ARBA00023163"/>
    </source>
</evidence>
<dbReference type="Pfam" id="PF08281">
    <property type="entry name" value="Sigma70_r4_2"/>
    <property type="match status" value="1"/>
</dbReference>
<dbReference type="RefSeq" id="WP_152791830.1">
    <property type="nucleotide sequence ID" value="NZ_BAABEQ010000027.1"/>
</dbReference>
<evidence type="ECO:0000256" key="3">
    <source>
        <dbReference type="ARBA" id="ARBA00023082"/>
    </source>
</evidence>
<accession>A0A5N8WI92</accession>
<dbReference type="GO" id="GO:0016987">
    <property type="term" value="F:sigma factor activity"/>
    <property type="evidence" value="ECO:0007669"/>
    <property type="project" value="UniProtKB-KW"/>
</dbReference>
<keyword evidence="2 6" id="KW-0805">Transcription regulation</keyword>
<dbReference type="CDD" id="cd06171">
    <property type="entry name" value="Sigma70_r4"/>
    <property type="match status" value="1"/>
</dbReference>
<dbReference type="GO" id="GO:0003677">
    <property type="term" value="F:DNA binding"/>
    <property type="evidence" value="ECO:0007669"/>
    <property type="project" value="UniProtKB-KW"/>
</dbReference>
<dbReference type="Proteomes" id="UP000326979">
    <property type="component" value="Unassembled WGS sequence"/>
</dbReference>
<dbReference type="PROSITE" id="PS01063">
    <property type="entry name" value="SIGMA70_ECF"/>
    <property type="match status" value="1"/>
</dbReference>
<dbReference type="InterPro" id="IPR013324">
    <property type="entry name" value="RNA_pol_sigma_r3/r4-like"/>
</dbReference>
<evidence type="ECO:0000259" key="7">
    <source>
        <dbReference type="Pfam" id="PF04542"/>
    </source>
</evidence>
<evidence type="ECO:0000313" key="9">
    <source>
        <dbReference type="EMBL" id="MPY46616.1"/>
    </source>
</evidence>
<keyword evidence="10" id="KW-1185">Reference proteome</keyword>
<evidence type="ECO:0000256" key="1">
    <source>
        <dbReference type="ARBA" id="ARBA00010641"/>
    </source>
</evidence>
<dbReference type="InterPro" id="IPR036388">
    <property type="entry name" value="WH-like_DNA-bd_sf"/>
</dbReference>
<dbReference type="GO" id="GO:0006950">
    <property type="term" value="P:response to stress"/>
    <property type="evidence" value="ECO:0007669"/>
    <property type="project" value="UniProtKB-ARBA"/>
</dbReference>
<dbReference type="Gene3D" id="1.10.1740.10">
    <property type="match status" value="1"/>
</dbReference>
<dbReference type="InterPro" id="IPR014284">
    <property type="entry name" value="RNA_pol_sigma-70_dom"/>
</dbReference>
<feature type="domain" description="RNA polymerase sigma-70 region 2" evidence="7">
    <location>
        <begin position="23"/>
        <end position="90"/>
    </location>
</feature>
<gene>
    <name evidence="9" type="ORF">FNH04_43970</name>
</gene>
<comment type="caution">
    <text evidence="9">The sequence shown here is derived from an EMBL/GenBank/DDBJ whole genome shotgun (WGS) entry which is preliminary data.</text>
</comment>
<keyword evidence="5 6" id="KW-0804">Transcription</keyword>
<evidence type="ECO:0000259" key="8">
    <source>
        <dbReference type="Pfam" id="PF08281"/>
    </source>
</evidence>
<dbReference type="EMBL" id="VJZE01000721">
    <property type="protein sequence ID" value="MPY46616.1"/>
    <property type="molecule type" value="Genomic_DNA"/>
</dbReference>
<comment type="similarity">
    <text evidence="1 6">Belongs to the sigma-70 factor family. ECF subfamily.</text>
</comment>
<dbReference type="InterPro" id="IPR039425">
    <property type="entry name" value="RNA_pol_sigma-70-like"/>
</dbReference>
<evidence type="ECO:0000313" key="10">
    <source>
        <dbReference type="Proteomes" id="UP000326979"/>
    </source>
</evidence>
<protein>
    <recommendedName>
        <fullName evidence="6">RNA polymerase sigma factor</fullName>
    </recommendedName>
</protein>
<keyword evidence="3 6" id="KW-0731">Sigma factor</keyword>
<dbReference type="SUPFAM" id="SSF88946">
    <property type="entry name" value="Sigma2 domain of RNA polymerase sigma factors"/>
    <property type="match status" value="1"/>
</dbReference>